<dbReference type="SUPFAM" id="SSF48452">
    <property type="entry name" value="TPR-like"/>
    <property type="match status" value="1"/>
</dbReference>
<protein>
    <submittedName>
        <fullName evidence="1">CesD/SycD/LcrH family type III secretion system chaperone</fullName>
    </submittedName>
</protein>
<keyword evidence="2" id="KW-1185">Reference proteome</keyword>
<dbReference type="Gene3D" id="1.25.40.10">
    <property type="entry name" value="Tetratricopeptide repeat domain"/>
    <property type="match status" value="1"/>
</dbReference>
<dbReference type="Proteomes" id="UP000236416">
    <property type="component" value="Unassembled WGS sequence"/>
</dbReference>
<dbReference type="InterPro" id="IPR005415">
    <property type="entry name" value="T3SS_Ca_resp_chp_LcrH/SycD"/>
</dbReference>
<proteinExistence type="predicted"/>
<dbReference type="RefSeq" id="WP_103319703.1">
    <property type="nucleotide sequence ID" value="NZ_PPTF01000036.1"/>
</dbReference>
<sequence>MTSLNIPLTATPAEQAEAAARRCLEVLEGRATLGNITGYSAAELEAIYERGYRAWSAGDLDSATADFAFLALQQPLDRRFLFAFACALKRHGEFRHALTFFGYSVAMQANDPFATFHIAECLLAMEELNAARDALDTTIALCYGQADADPRFTPLRQRAENMLDDLNH</sequence>
<dbReference type="InterPro" id="IPR016379">
    <property type="entry name" value="T3SS_Ca_resp_chp_LcrH/SycD_sub"/>
</dbReference>
<evidence type="ECO:0000313" key="2">
    <source>
        <dbReference type="Proteomes" id="UP000236416"/>
    </source>
</evidence>
<reference evidence="1 2" key="1">
    <citation type="submission" date="2018-01" db="EMBL/GenBank/DDBJ databases">
        <title>Genomic Sequence of Chromobacterium MWU13-2610 from wild cranberry bogs within the Cape Cod National Seashore.</title>
        <authorList>
            <person name="O'Hara-Hanley K."/>
            <person name="Soby S."/>
            <person name="Harrison A."/>
        </authorList>
    </citation>
    <scope>NUCLEOTIDE SEQUENCE [LARGE SCALE GENOMIC DNA]</scope>
    <source>
        <strain evidence="1 2">MWU13-2610</strain>
    </source>
</reference>
<dbReference type="InterPro" id="IPR011990">
    <property type="entry name" value="TPR-like_helical_dom_sf"/>
</dbReference>
<evidence type="ECO:0000313" key="1">
    <source>
        <dbReference type="EMBL" id="POA98787.1"/>
    </source>
</evidence>
<comment type="caution">
    <text evidence="1">The sequence shown here is derived from an EMBL/GenBank/DDBJ whole genome shotgun (WGS) entry which is preliminary data.</text>
</comment>
<dbReference type="AlphaFoldDB" id="A0A2K4MNY5"/>
<organism evidence="1 2">
    <name type="scientific">Chromobacterium sinusclupearum</name>
    <dbReference type="NCBI Taxonomy" id="2077146"/>
    <lineage>
        <taxon>Bacteria</taxon>
        <taxon>Pseudomonadati</taxon>
        <taxon>Pseudomonadota</taxon>
        <taxon>Betaproteobacteria</taxon>
        <taxon>Neisseriales</taxon>
        <taxon>Chromobacteriaceae</taxon>
        <taxon>Chromobacterium</taxon>
    </lineage>
</organism>
<gene>
    <name evidence="1" type="ORF">C2134_09970</name>
</gene>
<dbReference type="NCBIfam" id="TIGR02552">
    <property type="entry name" value="LcrH_SycD"/>
    <property type="match status" value="1"/>
</dbReference>
<name>A0A2K4MNY5_9NEIS</name>
<accession>A0A2K4MNY5</accession>
<dbReference type="PRINTS" id="PR01595">
    <property type="entry name" value="SYCDCHAPRONE"/>
</dbReference>
<dbReference type="PIRSF" id="PIRSF003165">
    <property type="entry name" value="Chaperone_SicA"/>
    <property type="match status" value="1"/>
</dbReference>
<dbReference type="EMBL" id="PPTF01000036">
    <property type="protein sequence ID" value="POA98787.1"/>
    <property type="molecule type" value="Genomic_DNA"/>
</dbReference>